<protein>
    <submittedName>
        <fullName evidence="1">Uncharacterized protein</fullName>
    </submittedName>
</protein>
<evidence type="ECO:0000313" key="1">
    <source>
        <dbReference type="EMBL" id="KAK3719325.1"/>
    </source>
</evidence>
<dbReference type="Proteomes" id="UP001281147">
    <property type="component" value="Unassembled WGS sequence"/>
</dbReference>
<name>A0ACC3NM34_9PEZI</name>
<reference evidence="1" key="1">
    <citation type="submission" date="2023-07" db="EMBL/GenBank/DDBJ databases">
        <title>Black Yeasts Isolated from many extreme environments.</title>
        <authorList>
            <person name="Coleine C."/>
            <person name="Stajich J.E."/>
            <person name="Selbmann L."/>
        </authorList>
    </citation>
    <scope>NUCLEOTIDE SEQUENCE</scope>
    <source>
        <strain evidence="1">CCFEE 5714</strain>
    </source>
</reference>
<keyword evidence="2" id="KW-1185">Reference proteome</keyword>
<comment type="caution">
    <text evidence="1">The sequence shown here is derived from an EMBL/GenBank/DDBJ whole genome shotgun (WGS) entry which is preliminary data.</text>
</comment>
<evidence type="ECO:0000313" key="2">
    <source>
        <dbReference type="Proteomes" id="UP001281147"/>
    </source>
</evidence>
<gene>
    <name evidence="1" type="ORF">LTR37_004544</name>
</gene>
<accession>A0ACC3NM34</accession>
<organism evidence="1 2">
    <name type="scientific">Vermiconidia calcicola</name>
    <dbReference type="NCBI Taxonomy" id="1690605"/>
    <lineage>
        <taxon>Eukaryota</taxon>
        <taxon>Fungi</taxon>
        <taxon>Dikarya</taxon>
        <taxon>Ascomycota</taxon>
        <taxon>Pezizomycotina</taxon>
        <taxon>Dothideomycetes</taxon>
        <taxon>Dothideomycetidae</taxon>
        <taxon>Mycosphaerellales</taxon>
        <taxon>Extremaceae</taxon>
        <taxon>Vermiconidia</taxon>
    </lineage>
</organism>
<sequence>MADVTPDLNICLQEKGAQPILKREYTLDAINSFLQEAYSINARIADLTRELRSIRPSYLSTAPAPRRRQVGGNENQDRSRPLTDSERDALDAQAKQLLRQLNGGITSLRQAEDVRNQTADSVALSKRARGGLGALGRWAAGGAVTAKSPEEERKEAERKTVAAVRESVIIYLQQKLEEAGRVQSEMMELRLGREVEKSKSVLYKSRIAGAMPYAQDEDLDEALPSAQHTGRPATTKARDQTSDMSNGPASADVQGTALSEEQMQLFATENADLLKHYEDQLDQVRTAEKSILEISELHSTLHANLQQQSEHIDQLVQDSYLTTENLGRGNKELKRASERRSTAQAVFWGTVGFCSFLVIWDLVF</sequence>
<dbReference type="EMBL" id="JAUTXU010000027">
    <property type="protein sequence ID" value="KAK3719325.1"/>
    <property type="molecule type" value="Genomic_DNA"/>
</dbReference>
<proteinExistence type="predicted"/>